<gene>
    <name evidence="2" type="ORF">JOC77_001464</name>
</gene>
<dbReference type="EMBL" id="JAFBFI010000005">
    <property type="protein sequence ID" value="MBM7692037.1"/>
    <property type="molecule type" value="Genomic_DNA"/>
</dbReference>
<proteinExistence type="predicted"/>
<feature type="region of interest" description="Disordered" evidence="1">
    <location>
        <begin position="1"/>
        <end position="21"/>
    </location>
</feature>
<feature type="compositionally biased region" description="Basic residues" evidence="1">
    <location>
        <begin position="1"/>
        <end position="18"/>
    </location>
</feature>
<evidence type="ECO:0000256" key="1">
    <source>
        <dbReference type="SAM" id="MobiDB-lite"/>
    </source>
</evidence>
<dbReference type="RefSeq" id="WP_204540757.1">
    <property type="nucleotide sequence ID" value="NZ_JAFBFI010000005.1"/>
</dbReference>
<keyword evidence="3" id="KW-1185">Reference proteome</keyword>
<protein>
    <submittedName>
        <fullName evidence="2">Uncharacterized protein</fullName>
    </submittedName>
</protein>
<organism evidence="2 3">
    <name type="scientific">Peribacillus deserti</name>
    <dbReference type="NCBI Taxonomy" id="673318"/>
    <lineage>
        <taxon>Bacteria</taxon>
        <taxon>Bacillati</taxon>
        <taxon>Bacillota</taxon>
        <taxon>Bacilli</taxon>
        <taxon>Bacillales</taxon>
        <taxon>Bacillaceae</taxon>
        <taxon>Peribacillus</taxon>
    </lineage>
</organism>
<dbReference type="Proteomes" id="UP000823486">
    <property type="component" value="Unassembled WGS sequence"/>
</dbReference>
<accession>A0ABS2QG13</accession>
<sequence>MKILKLHPKNPVKTKRSSRSVGKAFVSRAEAAANGQSGSNTQPIFRISAALAMQGNSVFEFIRMRMEETKQKSGAFFPADLDFLGPGDYAANFLTERGEKKYKS</sequence>
<comment type="caution">
    <text evidence="2">The sequence shown here is derived from an EMBL/GenBank/DDBJ whole genome shotgun (WGS) entry which is preliminary data.</text>
</comment>
<name>A0ABS2QG13_9BACI</name>
<evidence type="ECO:0000313" key="2">
    <source>
        <dbReference type="EMBL" id="MBM7692037.1"/>
    </source>
</evidence>
<reference evidence="2 3" key="1">
    <citation type="submission" date="2021-01" db="EMBL/GenBank/DDBJ databases">
        <title>Genomic Encyclopedia of Type Strains, Phase IV (KMG-IV): sequencing the most valuable type-strain genomes for metagenomic binning, comparative biology and taxonomic classification.</title>
        <authorList>
            <person name="Goeker M."/>
        </authorList>
    </citation>
    <scope>NUCLEOTIDE SEQUENCE [LARGE SCALE GENOMIC DNA]</scope>
    <source>
        <strain evidence="2 3">DSM 105482</strain>
    </source>
</reference>
<evidence type="ECO:0000313" key="3">
    <source>
        <dbReference type="Proteomes" id="UP000823486"/>
    </source>
</evidence>